<dbReference type="InterPro" id="IPR038475">
    <property type="entry name" value="RecG_C_sf"/>
</dbReference>
<name>A0A7Z0DRH7_9ACTN</name>
<dbReference type="AlphaFoldDB" id="A0A7Z0DRH7"/>
<keyword evidence="2" id="KW-0378">Hydrolase</keyword>
<evidence type="ECO:0000313" key="3">
    <source>
        <dbReference type="Proteomes" id="UP000564496"/>
    </source>
</evidence>
<feature type="domain" description="Schlafen AlbA-2" evidence="1">
    <location>
        <begin position="68"/>
        <end position="175"/>
    </location>
</feature>
<comment type="caution">
    <text evidence="2">The sequence shown here is derived from an EMBL/GenBank/DDBJ whole genome shotgun (WGS) entry which is preliminary data.</text>
</comment>
<dbReference type="Gene3D" id="1.10.10.10">
    <property type="entry name" value="Winged helix-like DNA-binding domain superfamily/Winged helix DNA-binding domain"/>
    <property type="match status" value="2"/>
</dbReference>
<dbReference type="Gene3D" id="3.30.950.30">
    <property type="entry name" value="Schlafen, AAA domain"/>
    <property type="match status" value="1"/>
</dbReference>
<accession>A0A7Z0DRH7</accession>
<evidence type="ECO:0000313" key="2">
    <source>
        <dbReference type="EMBL" id="NYI79996.1"/>
    </source>
</evidence>
<dbReference type="PANTHER" id="PTHR30595">
    <property type="entry name" value="GLPR-RELATED TRANSCRIPTIONAL REPRESSOR"/>
    <property type="match status" value="1"/>
</dbReference>
<dbReference type="Proteomes" id="UP000564496">
    <property type="component" value="Unassembled WGS sequence"/>
</dbReference>
<evidence type="ECO:0000259" key="1">
    <source>
        <dbReference type="Pfam" id="PF04326"/>
    </source>
</evidence>
<organism evidence="2 3">
    <name type="scientific">Nocardioides panzhihuensis</name>
    <dbReference type="NCBI Taxonomy" id="860243"/>
    <lineage>
        <taxon>Bacteria</taxon>
        <taxon>Bacillati</taxon>
        <taxon>Actinomycetota</taxon>
        <taxon>Actinomycetes</taxon>
        <taxon>Propionibacteriales</taxon>
        <taxon>Nocardioidaceae</taxon>
        <taxon>Nocardioides</taxon>
    </lineage>
</organism>
<dbReference type="GO" id="GO:0016787">
    <property type="term" value="F:hydrolase activity"/>
    <property type="evidence" value="ECO:0007669"/>
    <property type="project" value="UniProtKB-KW"/>
</dbReference>
<dbReference type="PANTHER" id="PTHR30595:SF6">
    <property type="entry name" value="SCHLAFEN ALBA-2 DOMAIN-CONTAINING PROTEIN"/>
    <property type="match status" value="1"/>
</dbReference>
<dbReference type="EC" id="3.6.4.12" evidence="2"/>
<dbReference type="Gene3D" id="3.30.565.60">
    <property type="match status" value="1"/>
</dbReference>
<keyword evidence="2" id="KW-0347">Helicase</keyword>
<protein>
    <submittedName>
        <fullName evidence="2">ATP-dependent DNA helicase RecG</fullName>
        <ecNumber evidence="2">3.6.4.12</ecNumber>
    </submittedName>
</protein>
<dbReference type="InterPro" id="IPR036390">
    <property type="entry name" value="WH_DNA-bd_sf"/>
</dbReference>
<dbReference type="GO" id="GO:0003678">
    <property type="term" value="F:DNA helicase activity"/>
    <property type="evidence" value="ECO:0007669"/>
    <property type="project" value="UniProtKB-EC"/>
</dbReference>
<dbReference type="Pfam" id="PF13749">
    <property type="entry name" value="HATPase_c_4"/>
    <property type="match status" value="1"/>
</dbReference>
<dbReference type="EMBL" id="JACBZR010000001">
    <property type="protein sequence ID" value="NYI79996.1"/>
    <property type="molecule type" value="Genomic_DNA"/>
</dbReference>
<reference evidence="2 3" key="1">
    <citation type="submission" date="2020-07" db="EMBL/GenBank/DDBJ databases">
        <title>Sequencing the genomes of 1000 actinobacteria strains.</title>
        <authorList>
            <person name="Klenk H.-P."/>
        </authorList>
    </citation>
    <scope>NUCLEOTIDE SEQUENCE [LARGE SCALE GENOMIC DNA]</scope>
    <source>
        <strain evidence="2 3">DSM 26487</strain>
    </source>
</reference>
<dbReference type="SUPFAM" id="SSF46785">
    <property type="entry name" value="Winged helix' DNA-binding domain"/>
    <property type="match status" value="1"/>
</dbReference>
<dbReference type="Pfam" id="PF04326">
    <property type="entry name" value="SLFN_AlbA_2"/>
    <property type="match status" value="1"/>
</dbReference>
<dbReference type="InterPro" id="IPR007421">
    <property type="entry name" value="Schlafen_AlbA_2_dom"/>
</dbReference>
<dbReference type="InterPro" id="IPR036388">
    <property type="entry name" value="WH-like_DNA-bd_sf"/>
</dbReference>
<gene>
    <name evidence="2" type="ORF">BJ988_004644</name>
</gene>
<dbReference type="InterPro" id="IPR038461">
    <property type="entry name" value="Schlafen_AlbA_2_dom_sf"/>
</dbReference>
<sequence>MVIALVCGERRWVSFNFLQSSVARASSLWKRIAYLWRVEPILLVTAITMHNYGRVTPQQLADVIAVGESLTVEFKRATPGAINDNALVEAVVCLANGEGGLLLLGVEDDGRVTGMAPRHGEATDPHLLQALILNKTDTPIAISVEMVEVDDKPIAVIDVPNMPFPIGSKTGKYVRRSLKVDGTPECVAYPLHEMLSVGLTVQGRDYAATPARGATLADLDRDEFERFRRMCATTKGDGTLAERADEEILRSLRLMLPEDRNTLTLGAILLFGTTEAVARFVPTSEVVFQELRGTAIATNETMRLPLFKAADRLFDLVDVRNSEQELMVGLHRIGIARVPSGTVRESIANALVHRDYSEIGPITVQLTDDQFRVKSPGGFPAGITLKNFLDDSKPRSAILAEAFKRAGIVDRAGRGIREMYGQLLRAGRGVPDYSATNNSAVIVQIPTSDADLEMVRFVVEYEDAKGRTLQLAQLQILNEIKAMGPETTNELVQATHESESIVRANVARLAEMGLVESRGNGRSRRHHLTASFFRLAQASVYVRLQDTDPIQQDHMILAYVDQFGSITRGKTAELCHLTPNQARVALKRLTDAGVLLLVGERRAAHYVRPTAT</sequence>
<proteinExistence type="predicted"/>
<keyword evidence="2" id="KW-0067">ATP-binding</keyword>
<dbReference type="RefSeq" id="WP_218861072.1">
    <property type="nucleotide sequence ID" value="NZ_JACBZR010000001.1"/>
</dbReference>
<keyword evidence="3" id="KW-1185">Reference proteome</keyword>
<keyword evidence="2" id="KW-0547">Nucleotide-binding</keyword>